<dbReference type="SUPFAM" id="SSF51120">
    <property type="entry name" value="beta-Roll"/>
    <property type="match status" value="2"/>
</dbReference>
<evidence type="ECO:0000313" key="1">
    <source>
        <dbReference type="EMBL" id="NOG32696.1"/>
    </source>
</evidence>
<sequence length="1233" mass="125749">MLISAESLATNIGGDDDVFVNAGNVTWIGGVGDDSLTITDADQDSQHVLMGDNAQLGWTDGGVLVSAESLVFEEGGDDTVSVNAGNVTWLGGAGNDTLEIDDAAQGSEHVLMGDNALLGWTNDGVLISAESLATDTGSDDTVTVNAGNVTWIGGVGNDTLEIDDAAQGSEHVLMGDNAQLDWTDDGVLVSAESLAFDEGGNDTVTVNAGNVTWIGGVGSDTLEIDDAAQGSEHVLMGDNAQLGWTDDGVLVSAESLAFDEGGNDTVTVNAGNVTWVGGVGDDRLTITDADQGSNHVLMGDNAQLAWTNDSVLTSAVSLAFEEGGDDAVSVNAGNVTWIGGVGNDTLEIDDAAQGSEHVLMGDNAQLGWTDDGVLISAESLATNIGGDDDVFVNAGNVTWIGGVGDDSLTITDADQDSQHVLMGDNAQLGWTDGGVLVSAESLAFEEGGDDTVSVNAGNVTWLGGAGTDTLEIDDAAQGSGHVLMGDNAQLGWTNDGVLISAESFAFDEGGDDDVFVNAGNVTWMGGVGSDTLAITDADQDSQHVLMGDNAQLNWTDDGVLVSAESLAMETGGDDDVFVNEGNVTWMGGVGDDSLTITDADQDSQHVLMGDNAQLGWTDGGVLVSAESLATNIGGDDDVFVNAGNVTWLGGVGDDSLTITDADQDSLHVLMGDNAQLGWTDDGVLVSAESLAFDEGGNDIVTVNAGNVTWVGGVGDDRLTITDADQGSSHVLMGDNAQLAWTNDSVLTSAVSLAFEEGGDDAVSVNASNVTWIGGVGNDTLEIDDAAQGSEHVLMGDNAQLGWTDDGVLVSAESLATNIGGDDDVFVNAGNVTWLGGVGDDSLTITDADQDSLHVLMGDNAQLGWTDDGVLVSAESLAFDEGGNDTVTVNAGNVTWVGGVGDDRLTITDADQGSSHVLMGDNAQLAWTNDSVLTSAVSLAFEEGGDDAVSVNAGNVTWIGGVGNDTLEIDDAAQGSEHVLMGDNAQLGWTDDGVLISAESLATNIGGDDDVFVNAGNVTWVGGVGDDSLTITDADQGSNHVLMGDNAQLSWTDDGVLVSAESLAFDEGGNDTVTVNAGNVTWVGGVGDDRLTITDADQGSNHVLMGDNAQLAWTNDSVLTSAVSLAFEEGGDDAVSVNASNVTWIGGVGNDTLEIDDAAQGSEHVLMGDNAQLGWTDDGVLISAESLVTNIGGDDDVFVNAGNVTWFGGVGDDRLTITDANQGSNHVLMVTTPS</sequence>
<gene>
    <name evidence="1" type="ORF">HLB35_14710</name>
</gene>
<proteinExistence type="predicted"/>
<dbReference type="InterPro" id="IPR011049">
    <property type="entry name" value="Serralysin-like_metalloprot_C"/>
</dbReference>
<dbReference type="RefSeq" id="WP_171703156.1">
    <property type="nucleotide sequence ID" value="NZ_JABFHI010000007.1"/>
</dbReference>
<keyword evidence="2" id="KW-1185">Reference proteome</keyword>
<dbReference type="EMBL" id="JABFHI010000007">
    <property type="protein sequence ID" value="NOG32696.1"/>
    <property type="molecule type" value="Genomic_DNA"/>
</dbReference>
<dbReference type="Proteomes" id="UP000588806">
    <property type="component" value="Unassembled WGS sequence"/>
</dbReference>
<evidence type="ECO:0000313" key="2">
    <source>
        <dbReference type="Proteomes" id="UP000588806"/>
    </source>
</evidence>
<accession>A0A7Y3TYP6</accession>
<dbReference type="AlphaFoldDB" id="A0A7Y3TYP6"/>
<reference evidence="1 2" key="2">
    <citation type="submission" date="2020-06" db="EMBL/GenBank/DDBJ databases">
        <title>Halomonas songnenensis sp. nov., a moderately halophilic bacterium isolated from saline and alkaline soils.</title>
        <authorList>
            <person name="Jiang J."/>
            <person name="Pan Y."/>
        </authorList>
    </citation>
    <scope>NUCLEOTIDE SEQUENCE [LARGE SCALE GENOMIC DNA]</scope>
    <source>
        <strain evidence="1 2">TBZ9</strain>
    </source>
</reference>
<organism evidence="1 2">
    <name type="scientific">Vreelandella azerica</name>
    <dbReference type="NCBI Taxonomy" id="2732867"/>
    <lineage>
        <taxon>Bacteria</taxon>
        <taxon>Pseudomonadati</taxon>
        <taxon>Pseudomonadota</taxon>
        <taxon>Gammaproteobacteria</taxon>
        <taxon>Oceanospirillales</taxon>
        <taxon>Halomonadaceae</taxon>
        <taxon>Vreelandella</taxon>
    </lineage>
</organism>
<protein>
    <submittedName>
        <fullName evidence="1">Uncharacterized protein</fullName>
    </submittedName>
</protein>
<dbReference type="PRINTS" id="PR00313">
    <property type="entry name" value="CABNDNGRPT"/>
</dbReference>
<comment type="caution">
    <text evidence="1">The sequence shown here is derived from an EMBL/GenBank/DDBJ whole genome shotgun (WGS) entry which is preliminary data.</text>
</comment>
<reference evidence="1 2" key="1">
    <citation type="submission" date="2020-05" db="EMBL/GenBank/DDBJ databases">
        <authorList>
            <person name="Ruan W."/>
            <person name="Jeon C.O."/>
            <person name="Chun B.H."/>
        </authorList>
    </citation>
    <scope>NUCLEOTIDE SEQUENCE [LARGE SCALE GENOMIC DNA]</scope>
    <source>
        <strain evidence="1 2">TBZ9</strain>
    </source>
</reference>
<name>A0A7Y3TYP6_9GAMM</name>